<evidence type="ECO:0000313" key="11">
    <source>
        <dbReference type="Proteomes" id="UP001353858"/>
    </source>
</evidence>
<feature type="domain" description="Trichohyalin-plectin-homology" evidence="9">
    <location>
        <begin position="92"/>
        <end position="407"/>
    </location>
</feature>
<keyword evidence="11" id="KW-1185">Reference proteome</keyword>
<keyword evidence="3 8" id="KW-0175">Coiled coil</keyword>
<dbReference type="AlphaFoldDB" id="A0AAN7PFL3"/>
<evidence type="ECO:0000256" key="6">
    <source>
        <dbReference type="ARBA" id="ARBA00034116"/>
    </source>
</evidence>
<keyword evidence="4" id="KW-0969">Cilium</keyword>
<evidence type="ECO:0000256" key="4">
    <source>
        <dbReference type="ARBA" id="ARBA00023069"/>
    </source>
</evidence>
<evidence type="ECO:0000256" key="3">
    <source>
        <dbReference type="ARBA" id="ARBA00023054"/>
    </source>
</evidence>
<dbReference type="GO" id="GO:0031514">
    <property type="term" value="C:motile cilium"/>
    <property type="evidence" value="ECO:0007669"/>
    <property type="project" value="UniProtKB-SubCell"/>
</dbReference>
<dbReference type="InterPro" id="IPR043597">
    <property type="entry name" value="TPH_dom"/>
</dbReference>
<protein>
    <recommendedName>
        <fullName evidence="7">Cilia- and flagella-associated protein 45</fullName>
    </recommendedName>
</protein>
<evidence type="ECO:0000259" key="9">
    <source>
        <dbReference type="Pfam" id="PF13868"/>
    </source>
</evidence>
<dbReference type="PANTHER" id="PTHR15504">
    <property type="entry name" value="NASOPHARYNGEAL EPITHELIUM SPECIFIC PROTEIN 1"/>
    <property type="match status" value="1"/>
</dbReference>
<feature type="coiled-coil region" evidence="8">
    <location>
        <begin position="152"/>
        <end position="290"/>
    </location>
</feature>
<name>A0AAN7PFL3_9COLE</name>
<evidence type="ECO:0000256" key="8">
    <source>
        <dbReference type="SAM" id="Coils"/>
    </source>
</evidence>
<gene>
    <name evidence="10" type="ORF">RN001_005120</name>
</gene>
<evidence type="ECO:0000313" key="10">
    <source>
        <dbReference type="EMBL" id="KAK4881801.1"/>
    </source>
</evidence>
<organism evidence="10 11">
    <name type="scientific">Aquatica leii</name>
    <dbReference type="NCBI Taxonomy" id="1421715"/>
    <lineage>
        <taxon>Eukaryota</taxon>
        <taxon>Metazoa</taxon>
        <taxon>Ecdysozoa</taxon>
        <taxon>Arthropoda</taxon>
        <taxon>Hexapoda</taxon>
        <taxon>Insecta</taxon>
        <taxon>Pterygota</taxon>
        <taxon>Neoptera</taxon>
        <taxon>Endopterygota</taxon>
        <taxon>Coleoptera</taxon>
        <taxon>Polyphaga</taxon>
        <taxon>Elateriformia</taxon>
        <taxon>Elateroidea</taxon>
        <taxon>Lampyridae</taxon>
        <taxon>Luciolinae</taxon>
        <taxon>Aquatica</taxon>
    </lineage>
</organism>
<accession>A0AAN7PFL3</accession>
<sequence length="420" mass="50059">MRSNNGKKGKTNLKNHTIQECNHKLNGEYIHDNTNMKESILNIKMFNKNGLRQIIVPSHDVKGTPGIWPDEQYKHLKKQSHVFTKQDKLNIIEEAQKKQERVVIDSLKRREALENARLEQRAVPNSKLYNEEEAAGARKQIQEHEYNKIIENEQKKEENRLIQKRIKQMKEEDEEQARQKLLEQLKTRESLNKANEELLRIKTVKKEEERIADCRIQEFVRAKTERDEKYQAILAERKAEKDRAIAILQALQEKAQGEQSVLDEIKAQKIQKQFDREKKENERLADLKRKKVIQDLKKGRQQQVEDIQKSKSLEEKRELCELNKGAQIQNDLYEKDKERERLRKMASLKYRKELLEQIHSHEVDRIQQIRQKFEEGFSLKYKMEAHDIGIKNTLHKKMQRLHESNVPDCVIKDIERTLKM</sequence>
<dbReference type="PANTHER" id="PTHR15504:SF0">
    <property type="entry name" value="CILIA- AND FLAGELLA-ASSOCIATED PROTEIN 45"/>
    <property type="match status" value="1"/>
</dbReference>
<dbReference type="Pfam" id="PF13868">
    <property type="entry name" value="TPH"/>
    <property type="match status" value="1"/>
</dbReference>
<dbReference type="Proteomes" id="UP001353858">
    <property type="component" value="Unassembled WGS sequence"/>
</dbReference>
<comment type="subcellular location">
    <subcellularLocation>
        <location evidence="1">Cell projection</location>
        <location evidence="1">Cilium</location>
        <location evidence="1">Flagellum</location>
    </subcellularLocation>
</comment>
<comment type="similarity">
    <text evidence="6">Belongs to the CFAP45 family.</text>
</comment>
<keyword evidence="5" id="KW-0966">Cell projection</keyword>
<proteinExistence type="inferred from homology"/>
<dbReference type="InterPro" id="IPR033253">
    <property type="entry name" value="CFAP45"/>
</dbReference>
<evidence type="ECO:0000256" key="2">
    <source>
        <dbReference type="ARBA" id="ARBA00022846"/>
    </source>
</evidence>
<comment type="caution">
    <text evidence="10">The sequence shown here is derived from an EMBL/GenBank/DDBJ whole genome shotgun (WGS) entry which is preliminary data.</text>
</comment>
<evidence type="ECO:0000256" key="1">
    <source>
        <dbReference type="ARBA" id="ARBA00004230"/>
    </source>
</evidence>
<evidence type="ECO:0000256" key="7">
    <source>
        <dbReference type="ARBA" id="ARBA00034142"/>
    </source>
</evidence>
<keyword evidence="2" id="KW-0282">Flagellum</keyword>
<dbReference type="EMBL" id="JARPUR010000002">
    <property type="protein sequence ID" value="KAK4881801.1"/>
    <property type="molecule type" value="Genomic_DNA"/>
</dbReference>
<reference evidence="11" key="1">
    <citation type="submission" date="2023-01" db="EMBL/GenBank/DDBJ databases">
        <title>Key to firefly adult light organ development and bioluminescence: homeobox transcription factors regulate luciferase expression and transportation to peroxisome.</title>
        <authorList>
            <person name="Fu X."/>
        </authorList>
    </citation>
    <scope>NUCLEOTIDE SEQUENCE [LARGE SCALE GENOMIC DNA]</scope>
</reference>
<evidence type="ECO:0000256" key="5">
    <source>
        <dbReference type="ARBA" id="ARBA00023273"/>
    </source>
</evidence>